<dbReference type="Pfam" id="PF13966">
    <property type="entry name" value="zf-RVT"/>
    <property type="match status" value="1"/>
</dbReference>
<feature type="domain" description="Reverse transcriptase zinc-binding" evidence="1">
    <location>
        <begin position="4"/>
        <end position="49"/>
    </location>
</feature>
<dbReference type="EMBL" id="JACGWO010000004">
    <property type="protein sequence ID" value="KAK4428896.1"/>
    <property type="molecule type" value="Genomic_DNA"/>
</dbReference>
<evidence type="ECO:0000313" key="3">
    <source>
        <dbReference type="Proteomes" id="UP001293254"/>
    </source>
</evidence>
<reference evidence="2" key="2">
    <citation type="journal article" date="2024" name="Plant">
        <title>Genomic evolution and insights into agronomic trait innovations of Sesamum species.</title>
        <authorList>
            <person name="Miao H."/>
            <person name="Wang L."/>
            <person name="Qu L."/>
            <person name="Liu H."/>
            <person name="Sun Y."/>
            <person name="Le M."/>
            <person name="Wang Q."/>
            <person name="Wei S."/>
            <person name="Zheng Y."/>
            <person name="Lin W."/>
            <person name="Duan Y."/>
            <person name="Cao H."/>
            <person name="Xiong S."/>
            <person name="Wang X."/>
            <person name="Wei L."/>
            <person name="Li C."/>
            <person name="Ma Q."/>
            <person name="Ju M."/>
            <person name="Zhao R."/>
            <person name="Li G."/>
            <person name="Mu C."/>
            <person name="Tian Q."/>
            <person name="Mei H."/>
            <person name="Zhang T."/>
            <person name="Gao T."/>
            <person name="Zhang H."/>
        </authorList>
    </citation>
    <scope>NUCLEOTIDE SEQUENCE</scope>
    <source>
        <strain evidence="2">3651</strain>
    </source>
</reference>
<dbReference type="PANTHER" id="PTHR47074:SF73">
    <property type="entry name" value="OS04G0448401 PROTEIN"/>
    <property type="match status" value="1"/>
</dbReference>
<dbReference type="InterPro" id="IPR052929">
    <property type="entry name" value="RNase_H-like_EbsB-rel"/>
</dbReference>
<dbReference type="PANTHER" id="PTHR47074">
    <property type="entry name" value="BNAC02G40300D PROTEIN"/>
    <property type="match status" value="1"/>
</dbReference>
<evidence type="ECO:0000313" key="2">
    <source>
        <dbReference type="EMBL" id="KAK4428896.1"/>
    </source>
</evidence>
<comment type="caution">
    <text evidence="2">The sequence shown here is derived from an EMBL/GenBank/DDBJ whole genome shotgun (WGS) entry which is preliminary data.</text>
</comment>
<dbReference type="AlphaFoldDB" id="A0AAE1YFG2"/>
<dbReference type="Proteomes" id="UP001293254">
    <property type="component" value="Unassembled WGS sequence"/>
</dbReference>
<reference evidence="2" key="1">
    <citation type="submission" date="2020-06" db="EMBL/GenBank/DDBJ databases">
        <authorList>
            <person name="Li T."/>
            <person name="Hu X."/>
            <person name="Zhang T."/>
            <person name="Song X."/>
            <person name="Zhang H."/>
            <person name="Dai N."/>
            <person name="Sheng W."/>
            <person name="Hou X."/>
            <person name="Wei L."/>
        </authorList>
    </citation>
    <scope>NUCLEOTIDE SEQUENCE</scope>
    <source>
        <strain evidence="2">3651</strain>
        <tissue evidence="2">Leaf</tissue>
    </source>
</reference>
<accession>A0AAE1YFG2</accession>
<name>A0AAE1YFG2_9LAMI</name>
<gene>
    <name evidence="2" type="ORF">Salat_1189500</name>
</gene>
<proteinExistence type="predicted"/>
<dbReference type="InterPro" id="IPR026960">
    <property type="entry name" value="RVT-Znf"/>
</dbReference>
<organism evidence="2 3">
    <name type="scientific">Sesamum alatum</name>
    <dbReference type="NCBI Taxonomy" id="300844"/>
    <lineage>
        <taxon>Eukaryota</taxon>
        <taxon>Viridiplantae</taxon>
        <taxon>Streptophyta</taxon>
        <taxon>Embryophyta</taxon>
        <taxon>Tracheophyta</taxon>
        <taxon>Spermatophyta</taxon>
        <taxon>Magnoliopsida</taxon>
        <taxon>eudicotyledons</taxon>
        <taxon>Gunneridae</taxon>
        <taxon>Pentapetalae</taxon>
        <taxon>asterids</taxon>
        <taxon>lamiids</taxon>
        <taxon>Lamiales</taxon>
        <taxon>Pedaliaceae</taxon>
        <taxon>Sesamum</taxon>
    </lineage>
</organism>
<evidence type="ECO:0000259" key="1">
    <source>
        <dbReference type="Pfam" id="PF13966"/>
    </source>
</evidence>
<keyword evidence="3" id="KW-1185">Reference proteome</keyword>
<protein>
    <recommendedName>
        <fullName evidence="1">Reverse transcriptase zinc-binding domain-containing protein</fullName>
    </recommendedName>
</protein>
<sequence length="213" mass="24221">MEECQNALPLMANLVRQNPEVDDFCSMCKAAGEDSYHIFLSCPITHPDWALSDLPWSIISKWQGDPEAWFRNTAKECEGHEADRALIICWQLWFNMNKWLWENVGFSPSEIVSHARRILGDYTEYSLSLVNTTRTESPKREWKPPPEGHIKINFDGAMFAETNSAGVGVIAKDCIGSCLRWRARLVEFLASPEHIELIAAATALELGKEHSWN</sequence>